<dbReference type="AlphaFoldDB" id="A0A0N4VWP8"/>
<sequence length="56" mass="6702">MFNRTKSKNFRVEVLVPSSRRKARMAKHPDFRKRPRVTRMTFLPLSSFNEHIQTAV</sequence>
<protein>
    <submittedName>
        <fullName evidence="1 3">Uncharacterized protein</fullName>
    </submittedName>
</protein>
<accession>A0A0N4VWP8</accession>
<evidence type="ECO:0000313" key="2">
    <source>
        <dbReference type="Proteomes" id="UP000268014"/>
    </source>
</evidence>
<reference evidence="1 2" key="2">
    <citation type="submission" date="2018-11" db="EMBL/GenBank/DDBJ databases">
        <authorList>
            <consortium name="Pathogen Informatics"/>
        </authorList>
    </citation>
    <scope>NUCLEOTIDE SEQUENCE [LARGE SCALE GENOMIC DNA]</scope>
    <source>
        <strain evidence="1 2">MHpl1</strain>
    </source>
</reference>
<reference evidence="3" key="1">
    <citation type="submission" date="2017-02" db="UniProtKB">
        <authorList>
            <consortium name="WormBaseParasite"/>
        </authorList>
    </citation>
    <scope>IDENTIFICATION</scope>
</reference>
<proteinExistence type="predicted"/>
<name>A0A0N4VWP8_HAEPC</name>
<keyword evidence="2" id="KW-1185">Reference proteome</keyword>
<organism evidence="3">
    <name type="scientific">Haemonchus placei</name>
    <name type="common">Barber's pole worm</name>
    <dbReference type="NCBI Taxonomy" id="6290"/>
    <lineage>
        <taxon>Eukaryota</taxon>
        <taxon>Metazoa</taxon>
        <taxon>Ecdysozoa</taxon>
        <taxon>Nematoda</taxon>
        <taxon>Chromadorea</taxon>
        <taxon>Rhabditida</taxon>
        <taxon>Rhabditina</taxon>
        <taxon>Rhabditomorpha</taxon>
        <taxon>Strongyloidea</taxon>
        <taxon>Trichostrongylidae</taxon>
        <taxon>Haemonchus</taxon>
    </lineage>
</organism>
<dbReference type="Proteomes" id="UP000268014">
    <property type="component" value="Unassembled WGS sequence"/>
</dbReference>
<dbReference type="WBParaSite" id="HPLM_0000171801-mRNA-1">
    <property type="protein sequence ID" value="HPLM_0000171801-mRNA-1"/>
    <property type="gene ID" value="HPLM_0000171801"/>
</dbReference>
<gene>
    <name evidence="1" type="ORF">HPLM_LOCUS1716</name>
</gene>
<dbReference type="EMBL" id="UZAF01002538">
    <property type="protein sequence ID" value="VDO10954.1"/>
    <property type="molecule type" value="Genomic_DNA"/>
</dbReference>
<evidence type="ECO:0000313" key="3">
    <source>
        <dbReference type="WBParaSite" id="HPLM_0000171801-mRNA-1"/>
    </source>
</evidence>
<evidence type="ECO:0000313" key="1">
    <source>
        <dbReference type="EMBL" id="VDO10954.1"/>
    </source>
</evidence>